<gene>
    <name evidence="1" type="ORF">RJT34_24323</name>
</gene>
<evidence type="ECO:0000313" key="1">
    <source>
        <dbReference type="EMBL" id="KAK7279276.1"/>
    </source>
</evidence>
<dbReference type="EMBL" id="JAYKXN010000006">
    <property type="protein sequence ID" value="KAK7279276.1"/>
    <property type="molecule type" value="Genomic_DNA"/>
</dbReference>
<comment type="caution">
    <text evidence="1">The sequence shown here is derived from an EMBL/GenBank/DDBJ whole genome shotgun (WGS) entry which is preliminary data.</text>
</comment>
<sequence>MCKINIVDWIMLSSGSHLALEVIELLRKRNESETLDSYSSNSDFADLKIELLLTLIRRSLDAESEA</sequence>
<dbReference type="Proteomes" id="UP001359559">
    <property type="component" value="Unassembled WGS sequence"/>
</dbReference>
<name>A0AAN9FQG3_CLITE</name>
<accession>A0AAN9FQG3</accession>
<keyword evidence="2" id="KW-1185">Reference proteome</keyword>
<reference evidence="1 2" key="1">
    <citation type="submission" date="2024-01" db="EMBL/GenBank/DDBJ databases">
        <title>The genomes of 5 underutilized Papilionoideae crops provide insights into root nodulation and disease resistance.</title>
        <authorList>
            <person name="Yuan L."/>
        </authorList>
    </citation>
    <scope>NUCLEOTIDE SEQUENCE [LARGE SCALE GENOMIC DNA]</scope>
    <source>
        <strain evidence="1">LY-2023</strain>
        <tissue evidence="1">Leaf</tissue>
    </source>
</reference>
<dbReference type="AlphaFoldDB" id="A0AAN9FQG3"/>
<organism evidence="1 2">
    <name type="scientific">Clitoria ternatea</name>
    <name type="common">Butterfly pea</name>
    <dbReference type="NCBI Taxonomy" id="43366"/>
    <lineage>
        <taxon>Eukaryota</taxon>
        <taxon>Viridiplantae</taxon>
        <taxon>Streptophyta</taxon>
        <taxon>Embryophyta</taxon>
        <taxon>Tracheophyta</taxon>
        <taxon>Spermatophyta</taxon>
        <taxon>Magnoliopsida</taxon>
        <taxon>eudicotyledons</taxon>
        <taxon>Gunneridae</taxon>
        <taxon>Pentapetalae</taxon>
        <taxon>rosids</taxon>
        <taxon>fabids</taxon>
        <taxon>Fabales</taxon>
        <taxon>Fabaceae</taxon>
        <taxon>Papilionoideae</taxon>
        <taxon>50 kb inversion clade</taxon>
        <taxon>NPAAA clade</taxon>
        <taxon>indigoferoid/millettioid clade</taxon>
        <taxon>Phaseoleae</taxon>
        <taxon>Clitoria</taxon>
    </lineage>
</organism>
<proteinExistence type="predicted"/>
<protein>
    <submittedName>
        <fullName evidence="1">Uncharacterized protein</fullName>
    </submittedName>
</protein>
<evidence type="ECO:0000313" key="2">
    <source>
        <dbReference type="Proteomes" id="UP001359559"/>
    </source>
</evidence>